<organism evidence="8 9">
    <name type="scientific">Paramormyrops kingsleyae</name>
    <dbReference type="NCBI Taxonomy" id="1676925"/>
    <lineage>
        <taxon>Eukaryota</taxon>
        <taxon>Metazoa</taxon>
        <taxon>Chordata</taxon>
        <taxon>Craniata</taxon>
        <taxon>Vertebrata</taxon>
        <taxon>Euteleostomi</taxon>
        <taxon>Actinopterygii</taxon>
        <taxon>Neopterygii</taxon>
        <taxon>Teleostei</taxon>
        <taxon>Osteoglossocephala</taxon>
        <taxon>Osteoglossomorpha</taxon>
        <taxon>Osteoglossiformes</taxon>
        <taxon>Mormyridae</taxon>
        <taxon>Paramormyrops</taxon>
    </lineage>
</organism>
<protein>
    <submittedName>
        <fullName evidence="8">Roundabout, axon guidance receptor, homolog 4 (Drosophila)</fullName>
    </submittedName>
</protein>
<dbReference type="SMART" id="SM00409">
    <property type="entry name" value="IG"/>
    <property type="match status" value="2"/>
</dbReference>
<dbReference type="FunFam" id="2.60.40.10:FF:000032">
    <property type="entry name" value="palladin isoform X1"/>
    <property type="match status" value="1"/>
</dbReference>
<dbReference type="GO" id="GO:0098609">
    <property type="term" value="P:cell-cell adhesion"/>
    <property type="evidence" value="ECO:0007669"/>
    <property type="project" value="TreeGrafter"/>
</dbReference>
<feature type="domain" description="Ig-like" evidence="6">
    <location>
        <begin position="77"/>
        <end position="161"/>
    </location>
</feature>
<dbReference type="CDD" id="cd00063">
    <property type="entry name" value="FN3"/>
    <property type="match status" value="1"/>
</dbReference>
<dbReference type="SMART" id="SM00060">
    <property type="entry name" value="FN3"/>
    <property type="match status" value="2"/>
</dbReference>
<feature type="transmembrane region" description="Helical" evidence="5">
    <location>
        <begin position="404"/>
        <end position="425"/>
    </location>
</feature>
<keyword evidence="5" id="KW-0812">Transmembrane</keyword>
<dbReference type="Ensembl" id="ENSPKIT00000000283.1">
    <property type="protein sequence ID" value="ENSPKIP00000019685.1"/>
    <property type="gene ID" value="ENSPKIG00000004757.1"/>
</dbReference>
<dbReference type="PANTHER" id="PTHR44170">
    <property type="entry name" value="PROTEIN SIDEKICK"/>
    <property type="match status" value="1"/>
</dbReference>
<dbReference type="SUPFAM" id="SSF49265">
    <property type="entry name" value="Fibronectin type III"/>
    <property type="match status" value="1"/>
</dbReference>
<evidence type="ECO:0000256" key="1">
    <source>
        <dbReference type="ARBA" id="ARBA00022737"/>
    </source>
</evidence>
<dbReference type="InterPro" id="IPR007110">
    <property type="entry name" value="Ig-like_dom"/>
</dbReference>
<reference evidence="8" key="2">
    <citation type="submission" date="2025-09" db="UniProtKB">
        <authorList>
            <consortium name="Ensembl"/>
        </authorList>
    </citation>
    <scope>IDENTIFICATION</scope>
</reference>
<keyword evidence="1" id="KW-0677">Repeat</keyword>
<evidence type="ECO:0000259" key="6">
    <source>
        <dbReference type="PROSITE" id="PS50835"/>
    </source>
</evidence>
<evidence type="ECO:0000256" key="5">
    <source>
        <dbReference type="SAM" id="Phobius"/>
    </source>
</evidence>
<dbReference type="GeneTree" id="ENSGT00940000159193"/>
<reference evidence="8" key="1">
    <citation type="submission" date="2025-08" db="UniProtKB">
        <authorList>
            <consortium name="Ensembl"/>
        </authorList>
    </citation>
    <scope>IDENTIFICATION</scope>
</reference>
<evidence type="ECO:0000256" key="4">
    <source>
        <dbReference type="SAM" id="MobiDB-lite"/>
    </source>
</evidence>
<dbReference type="Pfam" id="PF07679">
    <property type="entry name" value="I-set"/>
    <property type="match status" value="2"/>
</dbReference>
<evidence type="ECO:0000313" key="9">
    <source>
        <dbReference type="Proteomes" id="UP000261540"/>
    </source>
</evidence>
<dbReference type="PANTHER" id="PTHR44170:SF11">
    <property type="entry name" value="ROUNDABOUT HOMOLOG 4"/>
    <property type="match status" value="1"/>
</dbReference>
<evidence type="ECO:0000313" key="8">
    <source>
        <dbReference type="Ensembl" id="ENSPKIP00000019685.1"/>
    </source>
</evidence>
<keyword evidence="2" id="KW-1015">Disulfide bond</keyword>
<dbReference type="InterPro" id="IPR003599">
    <property type="entry name" value="Ig_sub"/>
</dbReference>
<name>A0A3B3RPA2_9TELE</name>
<evidence type="ECO:0000256" key="2">
    <source>
        <dbReference type="ARBA" id="ARBA00023157"/>
    </source>
</evidence>
<dbReference type="PROSITE" id="PS50853">
    <property type="entry name" value="FN3"/>
    <property type="match status" value="2"/>
</dbReference>
<sequence length="958" mass="105675">MAVLNCTPPIGHPEPNVTWKKDGILLSDMDERFTVYNGKLVIAPAYKNDTGVYVCVASNSVGVRESRGARLSVLAKPVFLRKPEDITVNIGDVAQFFCQVQGDPLPSVKWNRDQSSLPSGRYIVNQDQSLQVHYVTAQDAGRYTCTAVNDVGESSATAFLAVQQAVSPGERDLHRELSALRVDLEDVSVLPPASSLLQLHWRLQPSWPQLHHLEGFEVLFRSLLPASSEWLAKRVPLPHLQAVVGPLKRGYKYEFKVRPYSSDLYGRESNTKHLRVPELVPSSPPGGVAVTMALDRNNTIRISWDPPPQESHNGIIQGYQVWCVQPEGQKSLNWTVNSATHSLEITTFEPGKQYWVRVAAVNGAGVGVQSDPKQLTIEPQRSLIPHRNDSDVLTRALALVRDPVFIGGIGALLWCILMVTVVCLYRRHTRPTHLRARHRKSAGLYRLATEDLIIKHRMAAPDSPWMPGIWKSPQNTEQYHSLWVQSKDSPSFQKATLPVTEKKDPIPLDTAVPVVSDSCGVYGTFYVDLTSNGLKTFNSPAQRPKVAHQGPQAPETAGLSQPVLKIPITQESQPLPWKHALPIQPRMGVLKESREKGHKRELHAVNSAPLVPIRQQSMALQTSPKAHLQRFSHHTPGGLLEGSSRLLHYSASVHLIDMLPPATQSPLDETRSLSSEEGSSRSTKLTEDSASVLSMCPAPPASTAASDCLSFSNRPYSRLSTASFCMSVDDHQDMALAAQEVSQYLELSPKIERRRILSESPVSLPRPFTPTPTFGYICGPLMSDLDTEDTHEDTGRSHHPVARRVALRSTPSSCCSEWEDSLWNGWGSVTDSNVPSARTSIISSSDGSFMTDTNFARVLAAAAESMGGTSLSEFSPSASPLSSFFPTRECFGDLDPLPVWNWSTAWMEEMEAHLRASRTAPASPAPIFMPDTLGHRQDDRMGAVFLDGQSINKMHSRR</sequence>
<dbReference type="Pfam" id="PF00041">
    <property type="entry name" value="fn3"/>
    <property type="match status" value="1"/>
</dbReference>
<dbReference type="InterPro" id="IPR013098">
    <property type="entry name" value="Ig_I-set"/>
</dbReference>
<dbReference type="Proteomes" id="UP000261540">
    <property type="component" value="Unplaced"/>
</dbReference>
<dbReference type="SUPFAM" id="SSF48726">
    <property type="entry name" value="Immunoglobulin"/>
    <property type="match status" value="2"/>
</dbReference>
<evidence type="ECO:0000256" key="3">
    <source>
        <dbReference type="ARBA" id="ARBA00023319"/>
    </source>
</evidence>
<keyword evidence="5" id="KW-0472">Membrane</keyword>
<dbReference type="InterPro" id="IPR013783">
    <property type="entry name" value="Ig-like_fold"/>
</dbReference>
<dbReference type="FunFam" id="2.60.40.10:FF:000028">
    <property type="entry name" value="Neuronal cell adhesion molecule"/>
    <property type="match status" value="1"/>
</dbReference>
<keyword evidence="5" id="KW-1133">Transmembrane helix</keyword>
<dbReference type="FunFam" id="2.60.40.10:FF:000065">
    <property type="entry name" value="roundabout homolog 1 isoform X3"/>
    <property type="match status" value="1"/>
</dbReference>
<dbReference type="PROSITE" id="PS50835">
    <property type="entry name" value="IG_LIKE"/>
    <property type="match status" value="2"/>
</dbReference>
<dbReference type="AlphaFoldDB" id="A0A3B3RPA2"/>
<dbReference type="InterPro" id="IPR003598">
    <property type="entry name" value="Ig_sub2"/>
</dbReference>
<keyword evidence="9" id="KW-1185">Reference proteome</keyword>
<dbReference type="InterPro" id="IPR036179">
    <property type="entry name" value="Ig-like_dom_sf"/>
</dbReference>
<dbReference type="Gene3D" id="2.60.40.10">
    <property type="entry name" value="Immunoglobulins"/>
    <property type="match status" value="4"/>
</dbReference>
<dbReference type="STRING" id="1676925.ENSPKIP00000019685"/>
<dbReference type="InterPro" id="IPR003961">
    <property type="entry name" value="FN3_dom"/>
</dbReference>
<feature type="domain" description="Fibronectin type-III" evidence="7">
    <location>
        <begin position="183"/>
        <end position="279"/>
    </location>
</feature>
<dbReference type="SMART" id="SM00408">
    <property type="entry name" value="IGc2"/>
    <property type="match status" value="2"/>
</dbReference>
<accession>A0A3B3RPA2</accession>
<feature type="domain" description="Ig-like" evidence="6">
    <location>
        <begin position="1"/>
        <end position="72"/>
    </location>
</feature>
<feature type="compositionally biased region" description="Low complexity" evidence="4">
    <location>
        <begin position="672"/>
        <end position="683"/>
    </location>
</feature>
<dbReference type="InterPro" id="IPR036116">
    <property type="entry name" value="FN3_sf"/>
</dbReference>
<feature type="region of interest" description="Disordered" evidence="4">
    <location>
        <begin position="661"/>
        <end position="693"/>
    </location>
</feature>
<proteinExistence type="predicted"/>
<keyword evidence="3" id="KW-0393">Immunoglobulin domain</keyword>
<evidence type="ECO:0000259" key="7">
    <source>
        <dbReference type="PROSITE" id="PS50853"/>
    </source>
</evidence>
<feature type="domain" description="Fibronectin type-III" evidence="7">
    <location>
        <begin position="284"/>
        <end position="380"/>
    </location>
</feature>